<keyword evidence="6" id="KW-0408">Iron</keyword>
<dbReference type="PIRSF" id="PIRSF005572">
    <property type="entry name" value="NifS"/>
    <property type="match status" value="1"/>
</dbReference>
<dbReference type="AlphaFoldDB" id="A0A367YAX4"/>
<organism evidence="10 11">
    <name type="scientific">Microbacterium sorbitolivorans</name>
    <dbReference type="NCBI Taxonomy" id="1867410"/>
    <lineage>
        <taxon>Bacteria</taxon>
        <taxon>Bacillati</taxon>
        <taxon>Actinomycetota</taxon>
        <taxon>Actinomycetes</taxon>
        <taxon>Micrococcales</taxon>
        <taxon>Microbacteriaceae</taxon>
        <taxon>Microbacterium</taxon>
    </lineage>
</organism>
<evidence type="ECO:0000256" key="3">
    <source>
        <dbReference type="ARBA" id="ARBA00022679"/>
    </source>
</evidence>
<comment type="caution">
    <text evidence="10">The sequence shown here is derived from an EMBL/GenBank/DDBJ whole genome shotgun (WGS) entry which is preliminary data.</text>
</comment>
<dbReference type="RefSeq" id="WP_114117297.1">
    <property type="nucleotide sequence ID" value="NZ_BMHU01000004.1"/>
</dbReference>
<comment type="catalytic activity">
    <reaction evidence="8">
        <text>(sulfur carrier)-H + L-cysteine = (sulfur carrier)-SH + L-alanine</text>
        <dbReference type="Rhea" id="RHEA:43892"/>
        <dbReference type="Rhea" id="RHEA-COMP:14737"/>
        <dbReference type="Rhea" id="RHEA-COMP:14739"/>
        <dbReference type="ChEBI" id="CHEBI:29917"/>
        <dbReference type="ChEBI" id="CHEBI:35235"/>
        <dbReference type="ChEBI" id="CHEBI:57972"/>
        <dbReference type="ChEBI" id="CHEBI:64428"/>
        <dbReference type="EC" id="2.8.1.7"/>
    </reaction>
</comment>
<keyword evidence="7" id="KW-0411">Iron-sulfur</keyword>
<dbReference type="InterPro" id="IPR015422">
    <property type="entry name" value="PyrdxlP-dep_Trfase_small"/>
</dbReference>
<evidence type="ECO:0000313" key="10">
    <source>
        <dbReference type="EMBL" id="RCK62192.1"/>
    </source>
</evidence>
<evidence type="ECO:0000256" key="8">
    <source>
        <dbReference type="ARBA" id="ARBA00050776"/>
    </source>
</evidence>
<comment type="similarity">
    <text evidence="2">Belongs to the class-V pyridoxal-phosphate-dependent aminotransferase family. NifS/IscS subfamily.</text>
</comment>
<dbReference type="SUPFAM" id="SSF53383">
    <property type="entry name" value="PLP-dependent transferases"/>
    <property type="match status" value="1"/>
</dbReference>
<keyword evidence="3" id="KW-0808">Transferase</keyword>
<protein>
    <submittedName>
        <fullName evidence="10">Cysteine desulfurase</fullName>
    </submittedName>
</protein>
<evidence type="ECO:0000256" key="2">
    <source>
        <dbReference type="ARBA" id="ARBA00006490"/>
    </source>
</evidence>
<dbReference type="Gene3D" id="1.10.260.50">
    <property type="match status" value="1"/>
</dbReference>
<evidence type="ECO:0000256" key="1">
    <source>
        <dbReference type="ARBA" id="ARBA00001933"/>
    </source>
</evidence>
<dbReference type="PANTHER" id="PTHR11601:SF34">
    <property type="entry name" value="CYSTEINE DESULFURASE"/>
    <property type="match status" value="1"/>
</dbReference>
<sequence length="389" mass="39729">MMYLDHAATSPVRREVLAAMTPYLTTEFGNPSSVHGAGQAARAALDDARRRIARVTGARAGDVIFTSGGTESNNLGIKGVAVAALLGRGARHVITTAIEHSSVLESVRALGRVHGFDVTVLPVDHQGVVDPGAVAAAIRDDTALVAIGYANNEVGTVQPIAEIEGVCAARGVPLHVDAVQAAGWLPLAPAAPRALRTLAISGHKIGAPQGTGALIAPARIPLEPLLHGGGQERGRRSGTESVAGAVALATALELADAERAATAERVSRIRDRFIADVLARVPGAALTGHPSRRIPHVASFTIAGVNGETVLTDLERRGVIASSGSACSSASEDASHVLLALGIDDDLARTSIRFSLSPLATDLEGVADALADAAASHRSRSTDSVGSSL</sequence>
<dbReference type="Gene3D" id="3.40.640.10">
    <property type="entry name" value="Type I PLP-dependent aspartate aminotransferase-like (Major domain)"/>
    <property type="match status" value="1"/>
</dbReference>
<dbReference type="GO" id="GO:0031071">
    <property type="term" value="F:cysteine desulfurase activity"/>
    <property type="evidence" value="ECO:0007669"/>
    <property type="project" value="UniProtKB-EC"/>
</dbReference>
<accession>A0A367YAX4</accession>
<reference evidence="10 11" key="1">
    <citation type="submission" date="2018-07" db="EMBL/GenBank/DDBJ databases">
        <title>Microbacterium endoborsara sp. nov., a novel actinobacterium isolated from Borszczowia aralocaspica.</title>
        <authorList>
            <person name="An D."/>
        </authorList>
    </citation>
    <scope>NUCLEOTIDE SEQUENCE [LARGE SCALE GENOMIC DNA]</scope>
    <source>
        <strain evidence="10 11">C1.15228</strain>
    </source>
</reference>
<evidence type="ECO:0000256" key="5">
    <source>
        <dbReference type="ARBA" id="ARBA00022898"/>
    </source>
</evidence>
<dbReference type="Pfam" id="PF00266">
    <property type="entry name" value="Aminotran_5"/>
    <property type="match status" value="1"/>
</dbReference>
<dbReference type="GO" id="GO:0051536">
    <property type="term" value="F:iron-sulfur cluster binding"/>
    <property type="evidence" value="ECO:0007669"/>
    <property type="project" value="UniProtKB-KW"/>
</dbReference>
<evidence type="ECO:0000313" key="11">
    <source>
        <dbReference type="Proteomes" id="UP000253508"/>
    </source>
</evidence>
<keyword evidence="4" id="KW-0479">Metal-binding</keyword>
<evidence type="ECO:0000256" key="6">
    <source>
        <dbReference type="ARBA" id="ARBA00023004"/>
    </source>
</evidence>
<dbReference type="InterPro" id="IPR015424">
    <property type="entry name" value="PyrdxlP-dep_Trfase"/>
</dbReference>
<dbReference type="OrthoDB" id="9808002at2"/>
<dbReference type="PANTHER" id="PTHR11601">
    <property type="entry name" value="CYSTEINE DESULFURYLASE FAMILY MEMBER"/>
    <property type="match status" value="1"/>
</dbReference>
<dbReference type="InterPro" id="IPR016454">
    <property type="entry name" value="Cysteine_dSase"/>
</dbReference>
<evidence type="ECO:0000259" key="9">
    <source>
        <dbReference type="Pfam" id="PF00266"/>
    </source>
</evidence>
<dbReference type="Gene3D" id="3.90.1150.10">
    <property type="entry name" value="Aspartate Aminotransferase, domain 1"/>
    <property type="match status" value="1"/>
</dbReference>
<evidence type="ECO:0000256" key="4">
    <source>
        <dbReference type="ARBA" id="ARBA00022723"/>
    </source>
</evidence>
<gene>
    <name evidence="10" type="ORF">DTO57_05195</name>
</gene>
<dbReference type="EMBL" id="QORO01000001">
    <property type="protein sequence ID" value="RCK62192.1"/>
    <property type="molecule type" value="Genomic_DNA"/>
</dbReference>
<evidence type="ECO:0000256" key="7">
    <source>
        <dbReference type="ARBA" id="ARBA00023014"/>
    </source>
</evidence>
<feature type="domain" description="Aminotransferase class V" evidence="9">
    <location>
        <begin position="2"/>
        <end position="360"/>
    </location>
</feature>
<dbReference type="GO" id="GO:0046872">
    <property type="term" value="F:metal ion binding"/>
    <property type="evidence" value="ECO:0007669"/>
    <property type="project" value="UniProtKB-KW"/>
</dbReference>
<keyword evidence="11" id="KW-1185">Reference proteome</keyword>
<proteinExistence type="inferred from homology"/>
<comment type="cofactor">
    <cofactor evidence="1">
        <name>pyridoxal 5'-phosphate</name>
        <dbReference type="ChEBI" id="CHEBI:597326"/>
    </cofactor>
</comment>
<dbReference type="InterPro" id="IPR000192">
    <property type="entry name" value="Aminotrans_V_dom"/>
</dbReference>
<keyword evidence="5" id="KW-0663">Pyridoxal phosphate</keyword>
<dbReference type="InterPro" id="IPR015421">
    <property type="entry name" value="PyrdxlP-dep_Trfase_major"/>
</dbReference>
<name>A0A367YAX4_9MICO</name>
<dbReference type="Proteomes" id="UP000253508">
    <property type="component" value="Unassembled WGS sequence"/>
</dbReference>